<feature type="domain" description="GGDEF" evidence="7">
    <location>
        <begin position="216"/>
        <end position="350"/>
    </location>
</feature>
<gene>
    <name evidence="8" type="ORF">HWQ14_01575</name>
</gene>
<dbReference type="InterPro" id="IPR043128">
    <property type="entry name" value="Rev_trsase/Diguanyl_cyclase"/>
</dbReference>
<feature type="transmembrane region" description="Helical" evidence="6">
    <location>
        <begin position="144"/>
        <end position="163"/>
    </location>
</feature>
<keyword evidence="6" id="KW-1133">Transmembrane helix</keyword>
<keyword evidence="4" id="KW-0342">GTP-binding</keyword>
<evidence type="ECO:0000259" key="7">
    <source>
        <dbReference type="PROSITE" id="PS50887"/>
    </source>
</evidence>
<dbReference type="InterPro" id="IPR000160">
    <property type="entry name" value="GGDEF_dom"/>
</dbReference>
<dbReference type="EC" id="2.7.7.65" evidence="3"/>
<accession>A0A7H8U9E8</accession>
<keyword evidence="6" id="KW-0472">Membrane</keyword>
<dbReference type="PROSITE" id="PS50887">
    <property type="entry name" value="GGDEF"/>
    <property type="match status" value="1"/>
</dbReference>
<dbReference type="GO" id="GO:0043709">
    <property type="term" value="P:cell adhesion involved in single-species biofilm formation"/>
    <property type="evidence" value="ECO:0007669"/>
    <property type="project" value="TreeGrafter"/>
</dbReference>
<dbReference type="FunFam" id="3.30.70.270:FF:000001">
    <property type="entry name" value="Diguanylate cyclase domain protein"/>
    <property type="match status" value="1"/>
</dbReference>
<comment type="catalytic activity">
    <reaction evidence="5">
        <text>2 GTP = 3',3'-c-di-GMP + 2 diphosphate</text>
        <dbReference type="Rhea" id="RHEA:24898"/>
        <dbReference type="ChEBI" id="CHEBI:33019"/>
        <dbReference type="ChEBI" id="CHEBI:37565"/>
        <dbReference type="ChEBI" id="CHEBI:58805"/>
        <dbReference type="EC" id="2.7.7.65"/>
    </reaction>
</comment>
<evidence type="ECO:0000256" key="1">
    <source>
        <dbReference type="ARBA" id="ARBA00001946"/>
    </source>
</evidence>
<feature type="transmembrane region" description="Helical" evidence="6">
    <location>
        <begin position="99"/>
        <end position="117"/>
    </location>
</feature>
<dbReference type="Gene3D" id="3.30.70.270">
    <property type="match status" value="1"/>
</dbReference>
<evidence type="ECO:0000256" key="2">
    <source>
        <dbReference type="ARBA" id="ARBA00004665"/>
    </source>
</evidence>
<comment type="pathway">
    <text evidence="2">Purine metabolism; 3',5'-cyclic di-GMP biosynthesis.</text>
</comment>
<evidence type="ECO:0000256" key="5">
    <source>
        <dbReference type="ARBA" id="ARBA00034247"/>
    </source>
</evidence>
<dbReference type="NCBIfam" id="TIGR00254">
    <property type="entry name" value="GGDEF"/>
    <property type="match status" value="1"/>
</dbReference>
<dbReference type="RefSeq" id="WP_176608768.1">
    <property type="nucleotide sequence ID" value="NZ_CP056117.1"/>
</dbReference>
<dbReference type="CDD" id="cd01949">
    <property type="entry name" value="GGDEF"/>
    <property type="match status" value="1"/>
</dbReference>
<organism evidence="8 9">
    <name type="scientific">Enterobacter cloacae</name>
    <dbReference type="NCBI Taxonomy" id="550"/>
    <lineage>
        <taxon>Bacteria</taxon>
        <taxon>Pseudomonadati</taxon>
        <taxon>Pseudomonadota</taxon>
        <taxon>Gammaproteobacteria</taxon>
        <taxon>Enterobacterales</taxon>
        <taxon>Enterobacteriaceae</taxon>
        <taxon>Enterobacter</taxon>
        <taxon>Enterobacter cloacae complex</taxon>
    </lineage>
</organism>
<dbReference type="Pfam" id="PF00990">
    <property type="entry name" value="GGDEF"/>
    <property type="match status" value="1"/>
</dbReference>
<dbReference type="GO" id="GO:0005525">
    <property type="term" value="F:GTP binding"/>
    <property type="evidence" value="ECO:0007669"/>
    <property type="project" value="UniProtKB-KW"/>
</dbReference>
<reference evidence="8 9" key="1">
    <citation type="submission" date="2020-06" db="EMBL/GenBank/DDBJ databases">
        <title>Long-read sequencing of DSM26481-BlokeschLab.</title>
        <authorList>
            <person name="Blokesch M."/>
        </authorList>
    </citation>
    <scope>NUCLEOTIDE SEQUENCE [LARGE SCALE GENOMIC DNA]</scope>
    <source>
        <strain evidence="8 9">DSM 26481</strain>
    </source>
</reference>
<dbReference type="GO" id="GO:0005886">
    <property type="term" value="C:plasma membrane"/>
    <property type="evidence" value="ECO:0007669"/>
    <property type="project" value="TreeGrafter"/>
</dbReference>
<dbReference type="EMBL" id="CP056117">
    <property type="protein sequence ID" value="QKZ96480.1"/>
    <property type="molecule type" value="Genomic_DNA"/>
</dbReference>
<keyword evidence="4" id="KW-0547">Nucleotide-binding</keyword>
<dbReference type="InterPro" id="IPR050469">
    <property type="entry name" value="Diguanylate_Cyclase"/>
</dbReference>
<dbReference type="SUPFAM" id="SSF55073">
    <property type="entry name" value="Nucleotide cyclase"/>
    <property type="match status" value="1"/>
</dbReference>
<evidence type="ECO:0000256" key="6">
    <source>
        <dbReference type="SAM" id="Phobius"/>
    </source>
</evidence>
<dbReference type="SMART" id="SM00267">
    <property type="entry name" value="GGDEF"/>
    <property type="match status" value="1"/>
</dbReference>
<dbReference type="InterPro" id="IPR029787">
    <property type="entry name" value="Nucleotide_cyclase"/>
</dbReference>
<dbReference type="GO" id="GO:0052621">
    <property type="term" value="F:diguanylate cyclase activity"/>
    <property type="evidence" value="ECO:0007669"/>
    <property type="project" value="UniProtKB-EC"/>
</dbReference>
<evidence type="ECO:0000256" key="4">
    <source>
        <dbReference type="ARBA" id="ARBA00023134"/>
    </source>
</evidence>
<feature type="transmembrane region" description="Helical" evidence="6">
    <location>
        <begin position="44"/>
        <end position="62"/>
    </location>
</feature>
<dbReference type="Proteomes" id="UP000509421">
    <property type="component" value="Chromosome"/>
</dbReference>
<dbReference type="GO" id="GO:1902201">
    <property type="term" value="P:negative regulation of bacterial-type flagellum-dependent cell motility"/>
    <property type="evidence" value="ECO:0007669"/>
    <property type="project" value="TreeGrafter"/>
</dbReference>
<evidence type="ECO:0000256" key="3">
    <source>
        <dbReference type="ARBA" id="ARBA00012528"/>
    </source>
</evidence>
<evidence type="ECO:0000313" key="9">
    <source>
        <dbReference type="Proteomes" id="UP000509421"/>
    </source>
</evidence>
<dbReference type="PANTHER" id="PTHR45138">
    <property type="entry name" value="REGULATORY COMPONENTS OF SENSORY TRANSDUCTION SYSTEM"/>
    <property type="match status" value="1"/>
</dbReference>
<dbReference type="AlphaFoldDB" id="A0A7H8U9E8"/>
<protein>
    <recommendedName>
        <fullName evidence="3">diguanylate cyclase</fullName>
        <ecNumber evidence="3">2.7.7.65</ecNumber>
    </recommendedName>
</protein>
<sequence length="354" mass="40275">MTSQTWRSLVDKKYQLSLRLFLFLNAASALFSVTNPLYSVRVLSVPLFAVFIFSSGLLIWHWKNCARKINIPVVSGIFGFLWAWQIVSKFSLITHDHANFLMMALLTVLFIGSLAFASNIRAFTLHSFPAFIACLWLSDSEYWLRMAYSFALPVVAIGIHHVLQRRNDRFAQELLSELLEERETLTDLSMMDPLTGLYNRRGLQSRLENLPTPDSGEHFVLLMDIDHFKAYNDHYGHMMGDQALIRVSAAIRDAVRSRDIVARFGGEEFMVLLSNIPIEQARQTAERIRQKVYDLKIPHMFNESVATNVTISIGIAMFEGEDVEGALAKADKALYEAKHMGRNSILLSEELHTA</sequence>
<keyword evidence="6" id="KW-0812">Transmembrane</keyword>
<evidence type="ECO:0000313" key="8">
    <source>
        <dbReference type="EMBL" id="QKZ96480.1"/>
    </source>
</evidence>
<feature type="transmembrane region" description="Helical" evidence="6">
    <location>
        <begin position="69"/>
        <end position="87"/>
    </location>
</feature>
<comment type="cofactor">
    <cofactor evidence="1">
        <name>Mg(2+)</name>
        <dbReference type="ChEBI" id="CHEBI:18420"/>
    </cofactor>
</comment>
<feature type="transmembrane region" description="Helical" evidence="6">
    <location>
        <begin position="20"/>
        <end position="38"/>
    </location>
</feature>
<dbReference type="PANTHER" id="PTHR45138:SF9">
    <property type="entry name" value="DIGUANYLATE CYCLASE DGCM-RELATED"/>
    <property type="match status" value="1"/>
</dbReference>
<name>A0A7H8U9E8_ENTCL</name>
<proteinExistence type="predicted"/>